<dbReference type="Gene3D" id="3.30.230.70">
    <property type="entry name" value="GHMP Kinase, N-terminal domain"/>
    <property type="match status" value="2"/>
</dbReference>
<dbReference type="NCBIfam" id="TIGR03591">
    <property type="entry name" value="polynuc_phos"/>
    <property type="match status" value="1"/>
</dbReference>
<evidence type="ECO:0000313" key="6">
    <source>
        <dbReference type="Proteomes" id="UP000177006"/>
    </source>
</evidence>
<evidence type="ECO:0000313" key="5">
    <source>
        <dbReference type="EMBL" id="OGD61786.1"/>
    </source>
</evidence>
<name>A0A1F5E3A8_9BACT</name>
<dbReference type="InterPro" id="IPR001247">
    <property type="entry name" value="ExoRNase_PH_dom1"/>
</dbReference>
<dbReference type="GO" id="GO:0006402">
    <property type="term" value="P:mRNA catabolic process"/>
    <property type="evidence" value="ECO:0007669"/>
    <property type="project" value="UniProtKB-UniRule"/>
</dbReference>
<feature type="domain" description="Exoribonuclease phosphorolytic" evidence="3">
    <location>
        <begin position="325"/>
        <end position="458"/>
    </location>
</feature>
<protein>
    <recommendedName>
        <fullName evidence="2">Polyribonucleotide nucleotidyltransferase</fullName>
        <ecNumber evidence="2">2.7.7.8</ecNumber>
    </recommendedName>
</protein>
<dbReference type="GO" id="GO:0006396">
    <property type="term" value="P:RNA processing"/>
    <property type="evidence" value="ECO:0007669"/>
    <property type="project" value="InterPro"/>
</dbReference>
<evidence type="ECO:0000259" key="4">
    <source>
        <dbReference type="Pfam" id="PF03725"/>
    </source>
</evidence>
<dbReference type="AlphaFoldDB" id="A0A1F5E3A8"/>
<keyword evidence="5" id="KW-0808">Transferase</keyword>
<dbReference type="Proteomes" id="UP000177006">
    <property type="component" value="Unassembled WGS sequence"/>
</dbReference>
<dbReference type="GO" id="GO:0000175">
    <property type="term" value="F:3'-5'-RNA exonuclease activity"/>
    <property type="evidence" value="ECO:0007669"/>
    <property type="project" value="TreeGrafter"/>
</dbReference>
<dbReference type="Pfam" id="PF03725">
    <property type="entry name" value="RNase_PH_C"/>
    <property type="match status" value="1"/>
</dbReference>
<accession>A0A1F5E3A8</accession>
<dbReference type="STRING" id="1797457.A2160_05480"/>
<dbReference type="SUPFAM" id="SSF46915">
    <property type="entry name" value="Polynucleotide phosphorylase/guanosine pentaphosphate synthase (PNPase/GPSI), domain 3"/>
    <property type="match status" value="1"/>
</dbReference>
<dbReference type="CDD" id="cd11363">
    <property type="entry name" value="RNase_PH_PNPase_1"/>
    <property type="match status" value="1"/>
</dbReference>
<dbReference type="InterPro" id="IPR036456">
    <property type="entry name" value="PNPase_PH_RNA-bd_sf"/>
</dbReference>
<dbReference type="Pfam" id="PF01138">
    <property type="entry name" value="RNase_PH"/>
    <property type="match status" value="2"/>
</dbReference>
<gene>
    <name evidence="5" type="ORF">A2160_05480</name>
</gene>
<proteinExistence type="predicted"/>
<dbReference type="GO" id="GO:0005829">
    <property type="term" value="C:cytosol"/>
    <property type="evidence" value="ECO:0007669"/>
    <property type="project" value="TreeGrafter"/>
</dbReference>
<dbReference type="PANTHER" id="PTHR11252:SF0">
    <property type="entry name" value="POLYRIBONUCLEOTIDE NUCLEOTIDYLTRANSFERASE 1, MITOCHONDRIAL"/>
    <property type="match status" value="1"/>
</dbReference>
<dbReference type="NCBIfam" id="NF008805">
    <property type="entry name" value="PRK11824.1"/>
    <property type="match status" value="1"/>
</dbReference>
<dbReference type="InterPro" id="IPR012162">
    <property type="entry name" value="PNPase"/>
</dbReference>
<dbReference type="EC" id="2.7.7.8" evidence="2"/>
<dbReference type="InterPro" id="IPR036345">
    <property type="entry name" value="ExoRNase_PH_dom2_sf"/>
</dbReference>
<dbReference type="InterPro" id="IPR020568">
    <property type="entry name" value="Ribosomal_Su5_D2-typ_SF"/>
</dbReference>
<feature type="domain" description="Exoribonuclease phosphorolytic" evidence="4">
    <location>
        <begin position="153"/>
        <end position="215"/>
    </location>
</feature>
<dbReference type="EMBL" id="MEZK01000033">
    <property type="protein sequence ID" value="OGD61786.1"/>
    <property type="molecule type" value="Genomic_DNA"/>
</dbReference>
<evidence type="ECO:0000259" key="3">
    <source>
        <dbReference type="Pfam" id="PF01138"/>
    </source>
</evidence>
<dbReference type="PANTHER" id="PTHR11252">
    <property type="entry name" value="POLYRIBONUCLEOTIDE NUCLEOTIDYLTRANSFERASE"/>
    <property type="match status" value="1"/>
</dbReference>
<evidence type="ECO:0000256" key="2">
    <source>
        <dbReference type="NCBIfam" id="TIGR03591"/>
    </source>
</evidence>
<dbReference type="InterPro" id="IPR015847">
    <property type="entry name" value="ExoRNase_PH_dom2"/>
</dbReference>
<sequence>MSKVTPKLQVTVEEVKVGGQTLKFEVGRLAQQANGAVVAQLGDTVVMATVVCGGLREDLDYFPLQVEYQEKLYAGGKIKGSRWVKREGRPSDEAILSARIIDRSIRPLFPDGYKAEVQVIVTVLSVDGENDPAILGINAVSAALSISDIPWNGPIAGIRVGLNGDLIANLPWSKQEISNLNLVVSSSKEAIVMVEAGAKEVSEDDTVKALEFAKEINSQIIAAIEKLVAKVGKTKQEVAVESLPKDMQLEIEKEADKVMEDVLKSEKAGKIDGSLLAAVVAILQERYPDTKKALFKEAVDAYFKKQARAKVLKSKVRLDGRKPDEIRPLSIEVGVLPRTHGSAIFQRGETQALSIVTLGTPRLEQLIESMEREETKRYIHHYFMPPYSVGETGRMGWPSRREIGHGALAERALEPMIPSADEFPYTIRVVSECVSSNGSTSMASVCGSTLSLMDAGVPIKKPVAGIAMGLVVANPKKGISGDDYLVLTDIQGLEDHIGDMDFKVAGTKDGITALQMDIKVAGITAQVLAEALAKAKIARLFILETILKALPQ</sequence>
<feature type="domain" description="Exoribonuclease phosphorolytic" evidence="3">
    <location>
        <begin position="21"/>
        <end position="150"/>
    </location>
</feature>
<dbReference type="SUPFAM" id="SSF55666">
    <property type="entry name" value="Ribonuclease PH domain 2-like"/>
    <property type="match status" value="2"/>
</dbReference>
<dbReference type="CDD" id="cd11364">
    <property type="entry name" value="RNase_PH_PNPase_2"/>
    <property type="match status" value="1"/>
</dbReference>
<dbReference type="GO" id="GO:0004654">
    <property type="term" value="F:polyribonucleotide nucleotidyltransferase activity"/>
    <property type="evidence" value="ECO:0007669"/>
    <property type="project" value="UniProtKB-UniRule"/>
</dbReference>
<evidence type="ECO:0000256" key="1">
    <source>
        <dbReference type="ARBA" id="ARBA00022884"/>
    </source>
</evidence>
<dbReference type="InterPro" id="IPR027408">
    <property type="entry name" value="PNPase/RNase_PH_dom_sf"/>
</dbReference>
<dbReference type="FunFam" id="3.30.230.70:FF:000002">
    <property type="entry name" value="Polyribonucleotide nucleotidyltransferase"/>
    <property type="match status" value="1"/>
</dbReference>
<organism evidence="5 6">
    <name type="scientific">Candidatus Beckwithbacteria bacterium RBG_13_42_9</name>
    <dbReference type="NCBI Taxonomy" id="1797457"/>
    <lineage>
        <taxon>Bacteria</taxon>
        <taxon>Candidatus Beckwithiibacteriota</taxon>
    </lineage>
</organism>
<keyword evidence="1" id="KW-0694">RNA-binding</keyword>
<dbReference type="GO" id="GO:0003723">
    <property type="term" value="F:RNA binding"/>
    <property type="evidence" value="ECO:0007669"/>
    <property type="project" value="UniProtKB-KW"/>
</dbReference>
<reference evidence="5 6" key="1">
    <citation type="journal article" date="2016" name="Nat. Commun.">
        <title>Thousands of microbial genomes shed light on interconnected biogeochemical processes in an aquifer system.</title>
        <authorList>
            <person name="Anantharaman K."/>
            <person name="Brown C.T."/>
            <person name="Hug L.A."/>
            <person name="Sharon I."/>
            <person name="Castelle C.J."/>
            <person name="Probst A.J."/>
            <person name="Thomas B.C."/>
            <person name="Singh A."/>
            <person name="Wilkins M.J."/>
            <person name="Karaoz U."/>
            <person name="Brodie E.L."/>
            <person name="Williams K.H."/>
            <person name="Hubbard S.S."/>
            <person name="Banfield J.F."/>
        </authorList>
    </citation>
    <scope>NUCLEOTIDE SEQUENCE [LARGE SCALE GENOMIC DNA]</scope>
</reference>
<feature type="non-terminal residue" evidence="5">
    <location>
        <position position="552"/>
    </location>
</feature>
<dbReference type="SUPFAM" id="SSF54211">
    <property type="entry name" value="Ribosomal protein S5 domain 2-like"/>
    <property type="match status" value="2"/>
</dbReference>
<comment type="caution">
    <text evidence="5">The sequence shown here is derived from an EMBL/GenBank/DDBJ whole genome shotgun (WGS) entry which is preliminary data.</text>
</comment>